<evidence type="ECO:0000313" key="5">
    <source>
        <dbReference type="Proteomes" id="UP000017842"/>
    </source>
</evidence>
<feature type="active site" description="Proton donor" evidence="2">
    <location>
        <position position="39"/>
    </location>
</feature>
<comment type="similarity">
    <text evidence="2">Belongs to the 2H phosphoesterase superfamily. ThpR family.</text>
</comment>
<dbReference type="EC" id="3.1.4.58" evidence="2"/>
<dbReference type="InterPro" id="IPR009097">
    <property type="entry name" value="Cyclic_Pdiesterase"/>
</dbReference>
<dbReference type="GO" id="GO:0008664">
    <property type="term" value="F:RNA 2',3'-cyclic 3'-phosphodiesterase activity"/>
    <property type="evidence" value="ECO:0007669"/>
    <property type="project" value="UniProtKB-EC"/>
</dbReference>
<dbReference type="GO" id="GO:0004113">
    <property type="term" value="F:2',3'-cyclic-nucleotide 3'-phosphodiesterase activity"/>
    <property type="evidence" value="ECO:0007669"/>
    <property type="project" value="InterPro"/>
</dbReference>
<keyword evidence="4" id="KW-0436">Ligase</keyword>
<dbReference type="Proteomes" id="UP000017842">
    <property type="component" value="Unassembled WGS sequence"/>
</dbReference>
<proteinExistence type="inferred from homology"/>
<feature type="short sequence motif" description="HXTX 1" evidence="2">
    <location>
        <begin position="39"/>
        <end position="42"/>
    </location>
</feature>
<dbReference type="PANTHER" id="PTHR35561">
    <property type="entry name" value="RNA 2',3'-CYCLIC PHOSPHODIESTERASE"/>
    <property type="match status" value="1"/>
</dbReference>
<dbReference type="NCBIfam" id="TIGR02258">
    <property type="entry name" value="2_5_ligase"/>
    <property type="match status" value="1"/>
</dbReference>
<evidence type="ECO:0000259" key="3">
    <source>
        <dbReference type="Pfam" id="PF02834"/>
    </source>
</evidence>
<dbReference type="eggNOG" id="COG1514">
    <property type="taxonomic scope" value="Bacteria"/>
</dbReference>
<keyword evidence="5" id="KW-1185">Reference proteome</keyword>
<dbReference type="PANTHER" id="PTHR35561:SF1">
    <property type="entry name" value="RNA 2',3'-CYCLIC PHOSPHODIESTERASE"/>
    <property type="match status" value="1"/>
</dbReference>
<feature type="active site" description="Proton acceptor" evidence="2">
    <location>
        <position position="121"/>
    </location>
</feature>
<dbReference type="InterPro" id="IPR004175">
    <property type="entry name" value="RNA_CPDase"/>
</dbReference>
<evidence type="ECO:0000256" key="1">
    <source>
        <dbReference type="ARBA" id="ARBA00022801"/>
    </source>
</evidence>
<name>V5BKY4_9GAMM</name>
<dbReference type="OrthoDB" id="7061261at2"/>
<organism evidence="4 5">
    <name type="scientific">Methyloglobulus morosus KoM1</name>
    <dbReference type="NCBI Taxonomy" id="1116472"/>
    <lineage>
        <taxon>Bacteria</taxon>
        <taxon>Pseudomonadati</taxon>
        <taxon>Pseudomonadota</taxon>
        <taxon>Gammaproteobacteria</taxon>
        <taxon>Methylococcales</taxon>
        <taxon>Methylococcaceae</taxon>
        <taxon>Methyloglobulus</taxon>
    </lineage>
</organism>
<dbReference type="SUPFAM" id="SSF55144">
    <property type="entry name" value="LigT-like"/>
    <property type="match status" value="1"/>
</dbReference>
<evidence type="ECO:0000313" key="4">
    <source>
        <dbReference type="EMBL" id="ESS66802.1"/>
    </source>
</evidence>
<dbReference type="EMBL" id="AYLO01000161">
    <property type="protein sequence ID" value="ESS66802.1"/>
    <property type="molecule type" value="Genomic_DNA"/>
</dbReference>
<gene>
    <name evidence="4" type="ORF">MGMO_176c00130</name>
</gene>
<accession>V5BKY4</accession>
<dbReference type="Gene3D" id="3.90.1140.10">
    <property type="entry name" value="Cyclic phosphodiesterase"/>
    <property type="match status" value="1"/>
</dbReference>
<comment type="caution">
    <text evidence="4">The sequence shown here is derived from an EMBL/GenBank/DDBJ whole genome shotgun (WGS) entry which is preliminary data.</text>
</comment>
<evidence type="ECO:0000256" key="2">
    <source>
        <dbReference type="HAMAP-Rule" id="MF_01940"/>
    </source>
</evidence>
<dbReference type="HAMAP" id="MF_01940">
    <property type="entry name" value="RNA_CPDase"/>
    <property type="match status" value="1"/>
</dbReference>
<feature type="short sequence motif" description="HXTX 2" evidence="2">
    <location>
        <begin position="121"/>
        <end position="124"/>
    </location>
</feature>
<dbReference type="GO" id="GO:0016874">
    <property type="term" value="F:ligase activity"/>
    <property type="evidence" value="ECO:0007669"/>
    <property type="project" value="UniProtKB-KW"/>
</dbReference>
<comment type="catalytic activity">
    <reaction evidence="2">
        <text>a 3'-end 2',3'-cyclophospho-ribonucleotide-RNA + H2O = a 3'-end 2'-phospho-ribonucleotide-RNA + H(+)</text>
        <dbReference type="Rhea" id="RHEA:11828"/>
        <dbReference type="Rhea" id="RHEA-COMP:10464"/>
        <dbReference type="Rhea" id="RHEA-COMP:17353"/>
        <dbReference type="ChEBI" id="CHEBI:15377"/>
        <dbReference type="ChEBI" id="CHEBI:15378"/>
        <dbReference type="ChEBI" id="CHEBI:83064"/>
        <dbReference type="ChEBI" id="CHEBI:173113"/>
        <dbReference type="EC" id="3.1.4.58"/>
    </reaction>
</comment>
<protein>
    <recommendedName>
        <fullName evidence="2">RNA 2',3'-cyclic phosphodiesterase</fullName>
        <shortName evidence="2">RNA 2',3'-CPDase</shortName>
        <ecNumber evidence="2">3.1.4.58</ecNumber>
    </recommendedName>
</protein>
<dbReference type="InterPro" id="IPR014051">
    <property type="entry name" value="Phosphoesterase_HXTX"/>
</dbReference>
<sequence>MKRLFFAIWPDECTRQQCVKIANAVVPEQAHSVQAANIHVTLLFLGNIDPDKEERFKQALAAVQAPRMTLCFDKLSFWKKPGILCLTTTNPSPEIESFVEVLSKLARGLGIPIDERPFKPHVTLAKKVKNQVSLGFDPIIWHSSSFSLVESCQVSSGIVYRTVGEWKANKA</sequence>
<feature type="domain" description="Phosphoesterase HXTX" evidence="3">
    <location>
        <begin position="11"/>
        <end position="83"/>
    </location>
</feature>
<comment type="function">
    <text evidence="2">Hydrolyzes RNA 2',3'-cyclic phosphodiester to an RNA 2'-phosphomonoester.</text>
</comment>
<dbReference type="Pfam" id="PF02834">
    <property type="entry name" value="LigT_PEase"/>
    <property type="match status" value="1"/>
</dbReference>
<keyword evidence="1 2" id="KW-0378">Hydrolase</keyword>
<dbReference type="AlphaFoldDB" id="V5BKY4"/>
<reference evidence="4 5" key="1">
    <citation type="journal article" date="2013" name="Genome Announc.">
        <title>Draft Genome Sequence of the Methanotrophic Gammaproteobacterium Methyloglobulus morosus DSM 22980 Strain KoM1.</title>
        <authorList>
            <person name="Poehlein A."/>
            <person name="Deutzmann J.S."/>
            <person name="Daniel R."/>
            <person name="Simeonova D.D."/>
        </authorList>
    </citation>
    <scope>NUCLEOTIDE SEQUENCE [LARGE SCALE GENOMIC DNA]</scope>
    <source>
        <strain evidence="4 5">KoM1</strain>
    </source>
</reference>
<dbReference type="RefSeq" id="WP_023496531.1">
    <property type="nucleotide sequence ID" value="NZ_AYLO01000161.1"/>
</dbReference>